<name>U2TT09_9ACTN</name>
<sequence>MSTTRRSFLAATGVALGALGLAACTPQQQDDQQPADTSTDSSEQQVDPSEFKDLELNDSSWQYDTDNDCYYQLGLKYCLKPASEKYESLAIFVPGAYFDAEKSGDAYKCTPKKDGVVGSLNPASAPAVMPINSVRLSAQACPEAYGYAGLERYLSAGMVYVYAGFRGRSAGIESGSKEMYPGGAPWPVVDLKAAVRYLRYNAGKLPFNPDRIISFGYGMGGGASAALGALGDSDLYAKYLTAIGAATHDAEGDTLSDRVYGSATWCPLTSFDTQDAAYEWMMGQFASTDTRADGTWTKLLSTHLAAAYGDYVNTMDLRGDGGEALTLNAVNDGTYLDGSYYEYVLSVITNAASDFFNSTSFPYTYTPSQLGDPCFPGDPNLVADSAEAADAATTEEGTTSSNQGSQQGEGSSSSQPQEQNGVSSVNSTVYDSIDSYLNSLNSGNRWITYSSGRGAARISSLWDFVTHCRPASRSVCAFDMIDLSSSINQLFGIGEESTLHFDQTVSDLLKDHQDEYAKIVGFDKALPDAWEADLQKIDAEEASMADRVSAMNPLYTLSGHYDGYGKAAVAPYWRINSGLAQTNAAICGELNLALALKQYDGVQSVAYQPVWGCGFELAERSGDAQDNLVAWILSCCPQVENAGADESADPSDEDSDGSAS</sequence>
<dbReference type="STRING" id="1125712.HMPREF1316_1671"/>
<keyword evidence="4" id="KW-1185">Reference proteome</keyword>
<dbReference type="SUPFAM" id="SSF53474">
    <property type="entry name" value="alpha/beta-Hydrolases"/>
    <property type="match status" value="1"/>
</dbReference>
<organism evidence="3 4">
    <name type="scientific">Olsenella profusa F0195</name>
    <dbReference type="NCBI Taxonomy" id="1125712"/>
    <lineage>
        <taxon>Bacteria</taxon>
        <taxon>Bacillati</taxon>
        <taxon>Actinomycetota</taxon>
        <taxon>Coriobacteriia</taxon>
        <taxon>Coriobacteriales</taxon>
        <taxon>Atopobiaceae</taxon>
        <taxon>Olsenella</taxon>
    </lineage>
</organism>
<protein>
    <submittedName>
        <fullName evidence="3">Tat pathway signal sequence domain protein</fullName>
    </submittedName>
</protein>
<dbReference type="RefSeq" id="WP_021725586.1">
    <property type="nucleotide sequence ID" value="NZ_AWEZ01000029.1"/>
</dbReference>
<feature type="compositionally biased region" description="Low complexity" evidence="1">
    <location>
        <begin position="383"/>
        <end position="421"/>
    </location>
</feature>
<dbReference type="Proteomes" id="UP000016638">
    <property type="component" value="Unassembled WGS sequence"/>
</dbReference>
<evidence type="ECO:0000313" key="3">
    <source>
        <dbReference type="EMBL" id="ERL09500.1"/>
    </source>
</evidence>
<evidence type="ECO:0000313" key="4">
    <source>
        <dbReference type="Proteomes" id="UP000016638"/>
    </source>
</evidence>
<comment type="caution">
    <text evidence="3">The sequence shown here is derived from an EMBL/GenBank/DDBJ whole genome shotgun (WGS) entry which is preliminary data.</text>
</comment>
<dbReference type="InterPro" id="IPR029058">
    <property type="entry name" value="AB_hydrolase_fold"/>
</dbReference>
<dbReference type="eggNOG" id="COG0657">
    <property type="taxonomic scope" value="Bacteria"/>
</dbReference>
<keyword evidence="2" id="KW-0732">Signal</keyword>
<reference evidence="3 4" key="1">
    <citation type="submission" date="2013-08" db="EMBL/GenBank/DDBJ databases">
        <authorList>
            <person name="Durkin A.S."/>
            <person name="Haft D.R."/>
            <person name="McCorrison J."/>
            <person name="Torralba M."/>
            <person name="Gillis M."/>
            <person name="Haft D.H."/>
            <person name="Methe B."/>
            <person name="Sutton G."/>
            <person name="Nelson K.E."/>
        </authorList>
    </citation>
    <scope>NUCLEOTIDE SEQUENCE [LARGE SCALE GENOMIC DNA]</scope>
    <source>
        <strain evidence="3 4">F0195</strain>
    </source>
</reference>
<dbReference type="AlphaFoldDB" id="U2TT09"/>
<evidence type="ECO:0000256" key="2">
    <source>
        <dbReference type="SAM" id="SignalP"/>
    </source>
</evidence>
<feature type="region of interest" description="Disordered" evidence="1">
    <location>
        <begin position="376"/>
        <end position="424"/>
    </location>
</feature>
<dbReference type="EMBL" id="AWEZ01000029">
    <property type="protein sequence ID" value="ERL09500.1"/>
    <property type="molecule type" value="Genomic_DNA"/>
</dbReference>
<dbReference type="InterPro" id="IPR019546">
    <property type="entry name" value="TAT_signal_bac_arc"/>
</dbReference>
<dbReference type="PROSITE" id="PS51257">
    <property type="entry name" value="PROKAR_LIPOPROTEIN"/>
    <property type="match status" value="1"/>
</dbReference>
<dbReference type="NCBIfam" id="TIGR01409">
    <property type="entry name" value="TAT_signal_seq"/>
    <property type="match status" value="1"/>
</dbReference>
<dbReference type="OrthoDB" id="923957at2"/>
<dbReference type="InterPro" id="IPR006311">
    <property type="entry name" value="TAT_signal"/>
</dbReference>
<dbReference type="InterPro" id="IPR048121">
    <property type="entry name" value="Tannase_A"/>
</dbReference>
<dbReference type="PROSITE" id="PS51318">
    <property type="entry name" value="TAT"/>
    <property type="match status" value="1"/>
</dbReference>
<feature type="signal peptide" evidence="2">
    <location>
        <begin position="1"/>
        <end position="22"/>
    </location>
</feature>
<feature type="compositionally biased region" description="Low complexity" evidence="1">
    <location>
        <begin position="25"/>
        <end position="42"/>
    </location>
</feature>
<feature type="chain" id="PRO_5038455718" evidence="2">
    <location>
        <begin position="23"/>
        <end position="660"/>
    </location>
</feature>
<proteinExistence type="predicted"/>
<gene>
    <name evidence="3" type="ORF">HMPREF1316_1671</name>
</gene>
<dbReference type="Gene3D" id="3.40.50.1820">
    <property type="entry name" value="alpha/beta hydrolase"/>
    <property type="match status" value="1"/>
</dbReference>
<evidence type="ECO:0000256" key="1">
    <source>
        <dbReference type="SAM" id="MobiDB-lite"/>
    </source>
</evidence>
<accession>U2TT09</accession>
<dbReference type="NCBIfam" id="NF041555">
    <property type="entry name" value="tannase_A"/>
    <property type="match status" value="1"/>
</dbReference>
<dbReference type="PATRIC" id="fig|1125712.3.peg.768"/>
<feature type="region of interest" description="Disordered" evidence="1">
    <location>
        <begin position="25"/>
        <end position="49"/>
    </location>
</feature>